<feature type="domain" description="BHLH" evidence="6">
    <location>
        <begin position="25"/>
        <end position="74"/>
    </location>
</feature>
<evidence type="ECO:0000256" key="2">
    <source>
        <dbReference type="ARBA" id="ARBA00023015"/>
    </source>
</evidence>
<feature type="compositionally biased region" description="Basic and acidic residues" evidence="5">
    <location>
        <begin position="138"/>
        <end position="150"/>
    </location>
</feature>
<feature type="region of interest" description="Disordered" evidence="5">
    <location>
        <begin position="1"/>
        <end position="33"/>
    </location>
</feature>
<dbReference type="Proteomes" id="UP001153555">
    <property type="component" value="Unassembled WGS sequence"/>
</dbReference>
<keyword evidence="4" id="KW-0539">Nucleus</keyword>
<dbReference type="PANTHER" id="PTHR46807">
    <property type="entry name" value="TRANSCRIPTION FACTOR PIF3"/>
    <property type="match status" value="1"/>
</dbReference>
<keyword evidence="2" id="KW-0805">Transcription regulation</keyword>
<dbReference type="OrthoDB" id="690068at2759"/>
<dbReference type="SMART" id="SM00353">
    <property type="entry name" value="HLH"/>
    <property type="match status" value="1"/>
</dbReference>
<keyword evidence="8" id="KW-1185">Reference proteome</keyword>
<dbReference type="InterPro" id="IPR011598">
    <property type="entry name" value="bHLH_dom"/>
</dbReference>
<organism evidence="7 8">
    <name type="scientific">Striga hermonthica</name>
    <name type="common">Purple witchweed</name>
    <name type="synonym">Buchnera hermonthica</name>
    <dbReference type="NCBI Taxonomy" id="68872"/>
    <lineage>
        <taxon>Eukaryota</taxon>
        <taxon>Viridiplantae</taxon>
        <taxon>Streptophyta</taxon>
        <taxon>Embryophyta</taxon>
        <taxon>Tracheophyta</taxon>
        <taxon>Spermatophyta</taxon>
        <taxon>Magnoliopsida</taxon>
        <taxon>eudicotyledons</taxon>
        <taxon>Gunneridae</taxon>
        <taxon>Pentapetalae</taxon>
        <taxon>asterids</taxon>
        <taxon>lamiids</taxon>
        <taxon>Lamiales</taxon>
        <taxon>Orobanchaceae</taxon>
        <taxon>Buchnereae</taxon>
        <taxon>Striga</taxon>
    </lineage>
</organism>
<evidence type="ECO:0000256" key="4">
    <source>
        <dbReference type="ARBA" id="ARBA00023242"/>
    </source>
</evidence>
<comment type="caution">
    <text evidence="7">The sequence shown here is derived from an EMBL/GenBank/DDBJ whole genome shotgun (WGS) entry which is preliminary data.</text>
</comment>
<keyword evidence="3" id="KW-0804">Transcription</keyword>
<evidence type="ECO:0000313" key="8">
    <source>
        <dbReference type="Proteomes" id="UP001153555"/>
    </source>
</evidence>
<dbReference type="FunFam" id="4.10.280.10:FF:000004">
    <property type="entry name" value="Basic helix-loop-helix transcription factor"/>
    <property type="match status" value="1"/>
</dbReference>
<dbReference type="Pfam" id="PF00010">
    <property type="entry name" value="HLH"/>
    <property type="match status" value="1"/>
</dbReference>
<dbReference type="GO" id="GO:0046983">
    <property type="term" value="F:protein dimerization activity"/>
    <property type="evidence" value="ECO:0007669"/>
    <property type="project" value="InterPro"/>
</dbReference>
<dbReference type="InterPro" id="IPR047265">
    <property type="entry name" value="PIF1-like_bHLH"/>
</dbReference>
<evidence type="ECO:0000256" key="3">
    <source>
        <dbReference type="ARBA" id="ARBA00023163"/>
    </source>
</evidence>
<feature type="region of interest" description="Disordered" evidence="5">
    <location>
        <begin position="130"/>
        <end position="150"/>
    </location>
</feature>
<dbReference type="SUPFAM" id="SSF47459">
    <property type="entry name" value="HLH, helix-loop-helix DNA-binding domain"/>
    <property type="match status" value="1"/>
</dbReference>
<dbReference type="GO" id="GO:0005634">
    <property type="term" value="C:nucleus"/>
    <property type="evidence" value="ECO:0007669"/>
    <property type="project" value="UniProtKB-SubCell"/>
</dbReference>
<dbReference type="InterPro" id="IPR036638">
    <property type="entry name" value="HLH_DNA-bd_sf"/>
</dbReference>
<dbReference type="EMBL" id="CACSLK010012531">
    <property type="protein sequence ID" value="CAA0815257.1"/>
    <property type="molecule type" value="Genomic_DNA"/>
</dbReference>
<dbReference type="PROSITE" id="PS50888">
    <property type="entry name" value="BHLH"/>
    <property type="match status" value="1"/>
</dbReference>
<evidence type="ECO:0000256" key="1">
    <source>
        <dbReference type="ARBA" id="ARBA00004123"/>
    </source>
</evidence>
<dbReference type="PANTHER" id="PTHR46807:SF1">
    <property type="entry name" value="TRANSCRIPTION FACTOR PIF3"/>
    <property type="match status" value="1"/>
</dbReference>
<dbReference type="Gene3D" id="4.10.280.10">
    <property type="entry name" value="Helix-loop-helix DNA-binding domain"/>
    <property type="match status" value="1"/>
</dbReference>
<reference evidence="7" key="1">
    <citation type="submission" date="2019-12" db="EMBL/GenBank/DDBJ databases">
        <authorList>
            <person name="Scholes J."/>
        </authorList>
    </citation>
    <scope>NUCLEOTIDE SEQUENCE</scope>
</reference>
<comment type="subcellular location">
    <subcellularLocation>
        <location evidence="1">Nucleus</location>
    </subcellularLocation>
</comment>
<dbReference type="GO" id="GO:0010017">
    <property type="term" value="P:red or far-red light signaling pathway"/>
    <property type="evidence" value="ECO:0007669"/>
    <property type="project" value="UniProtKB-ARBA"/>
</dbReference>
<dbReference type="InterPro" id="IPR044273">
    <property type="entry name" value="PIF3-like"/>
</dbReference>
<gene>
    <name evidence="7" type="ORF">SHERM_15293</name>
</gene>
<dbReference type="GO" id="GO:0003700">
    <property type="term" value="F:DNA-binding transcription factor activity"/>
    <property type="evidence" value="ECO:0007669"/>
    <property type="project" value="InterPro"/>
</dbReference>
<proteinExistence type="predicted"/>
<sequence>MQDIGFKAPKAKNTASGSASSKRSRAAEVHNLSERRRRDRINEKMRTLQELLPRRTKLDKASVLDETIEFMKSLMMQVQMLTMMLYHGTQGFVPPMTCNRAANFPHFPNQLPMPSYADLYQQFLRIQQPQNQVVPQADAHKPSTSKEPDN</sequence>
<accession>A0A9N7MP09</accession>
<evidence type="ECO:0000256" key="5">
    <source>
        <dbReference type="SAM" id="MobiDB-lite"/>
    </source>
</evidence>
<name>A0A9N7MP09_STRHE</name>
<evidence type="ECO:0000313" key="7">
    <source>
        <dbReference type="EMBL" id="CAA0815257.1"/>
    </source>
</evidence>
<protein>
    <submittedName>
        <fullName evidence="7">Transcription factor PIF1</fullName>
    </submittedName>
</protein>
<dbReference type="CDD" id="cd11445">
    <property type="entry name" value="bHLH_AtPIF_like"/>
    <property type="match status" value="1"/>
</dbReference>
<dbReference type="AlphaFoldDB" id="A0A9N7MP09"/>
<evidence type="ECO:0000259" key="6">
    <source>
        <dbReference type="PROSITE" id="PS50888"/>
    </source>
</evidence>